<gene>
    <name evidence="2" type="ORF">B0H64DRAFT_87669</name>
</gene>
<evidence type="ECO:0000313" key="3">
    <source>
        <dbReference type="Proteomes" id="UP001278766"/>
    </source>
</evidence>
<proteinExistence type="predicted"/>
<evidence type="ECO:0000256" key="1">
    <source>
        <dbReference type="SAM" id="MobiDB-lite"/>
    </source>
</evidence>
<feature type="region of interest" description="Disordered" evidence="1">
    <location>
        <begin position="224"/>
        <end position="252"/>
    </location>
</feature>
<name>A0AAE0HLZ6_9PEZI</name>
<dbReference type="Proteomes" id="UP001278766">
    <property type="component" value="Unassembled WGS sequence"/>
</dbReference>
<comment type="caution">
    <text evidence="2">The sequence shown here is derived from an EMBL/GenBank/DDBJ whole genome shotgun (WGS) entry which is preliminary data.</text>
</comment>
<organism evidence="2 3">
    <name type="scientific">Chaetomium fimeti</name>
    <dbReference type="NCBI Taxonomy" id="1854472"/>
    <lineage>
        <taxon>Eukaryota</taxon>
        <taxon>Fungi</taxon>
        <taxon>Dikarya</taxon>
        <taxon>Ascomycota</taxon>
        <taxon>Pezizomycotina</taxon>
        <taxon>Sordariomycetes</taxon>
        <taxon>Sordariomycetidae</taxon>
        <taxon>Sordariales</taxon>
        <taxon>Chaetomiaceae</taxon>
        <taxon>Chaetomium</taxon>
    </lineage>
</organism>
<accession>A0AAE0HLZ6</accession>
<evidence type="ECO:0000313" key="2">
    <source>
        <dbReference type="EMBL" id="KAK3299002.1"/>
    </source>
</evidence>
<sequence length="252" mass="27904">MLGNLTPGWVFRCSMPRQRELGCNDGSREGRPPAWMLARLNVAALNPNNHGNLLTSWPIFPGSEPKAQGYSPLGACFLSEIDDLLRTRLSRSKHGQSSHDSCRWRNVSATRYFPSRRWAARPDRERITFPCGPPPLSPTWPSFIPTSDPLTQEQRPALPMGAPPCHVDGSSRRFQGPFLCMKSATSQFALCRPTCLFRLHLPSGPLYIHRYVVDRGYLSRASSAHFPPGPSTAGRRASGPPDSLVPGSAMER</sequence>
<protein>
    <submittedName>
        <fullName evidence="2">Uncharacterized protein</fullName>
    </submittedName>
</protein>
<reference evidence="2" key="1">
    <citation type="journal article" date="2023" name="Mol. Phylogenet. Evol.">
        <title>Genome-scale phylogeny and comparative genomics of the fungal order Sordariales.</title>
        <authorList>
            <person name="Hensen N."/>
            <person name="Bonometti L."/>
            <person name="Westerberg I."/>
            <person name="Brannstrom I.O."/>
            <person name="Guillou S."/>
            <person name="Cros-Aarteil S."/>
            <person name="Calhoun S."/>
            <person name="Haridas S."/>
            <person name="Kuo A."/>
            <person name="Mondo S."/>
            <person name="Pangilinan J."/>
            <person name="Riley R."/>
            <person name="LaButti K."/>
            <person name="Andreopoulos B."/>
            <person name="Lipzen A."/>
            <person name="Chen C."/>
            <person name="Yan M."/>
            <person name="Daum C."/>
            <person name="Ng V."/>
            <person name="Clum A."/>
            <person name="Steindorff A."/>
            <person name="Ohm R.A."/>
            <person name="Martin F."/>
            <person name="Silar P."/>
            <person name="Natvig D.O."/>
            <person name="Lalanne C."/>
            <person name="Gautier V."/>
            <person name="Ament-Velasquez S.L."/>
            <person name="Kruys A."/>
            <person name="Hutchinson M.I."/>
            <person name="Powell A.J."/>
            <person name="Barry K."/>
            <person name="Miller A.N."/>
            <person name="Grigoriev I.V."/>
            <person name="Debuchy R."/>
            <person name="Gladieux P."/>
            <person name="Hiltunen Thoren M."/>
            <person name="Johannesson H."/>
        </authorList>
    </citation>
    <scope>NUCLEOTIDE SEQUENCE</scope>
    <source>
        <strain evidence="2">CBS 168.71</strain>
    </source>
</reference>
<dbReference type="RefSeq" id="XP_062662516.1">
    <property type="nucleotide sequence ID" value="XM_062808916.1"/>
</dbReference>
<dbReference type="GeneID" id="87845864"/>
<keyword evidence="3" id="KW-1185">Reference proteome</keyword>
<dbReference type="EMBL" id="JAUEPN010000002">
    <property type="protein sequence ID" value="KAK3299002.1"/>
    <property type="molecule type" value="Genomic_DNA"/>
</dbReference>
<dbReference type="AlphaFoldDB" id="A0AAE0HLZ6"/>
<reference evidence="2" key="2">
    <citation type="submission" date="2023-06" db="EMBL/GenBank/DDBJ databases">
        <authorList>
            <consortium name="Lawrence Berkeley National Laboratory"/>
            <person name="Haridas S."/>
            <person name="Hensen N."/>
            <person name="Bonometti L."/>
            <person name="Westerberg I."/>
            <person name="Brannstrom I.O."/>
            <person name="Guillou S."/>
            <person name="Cros-Aarteil S."/>
            <person name="Calhoun S."/>
            <person name="Kuo A."/>
            <person name="Mondo S."/>
            <person name="Pangilinan J."/>
            <person name="Riley R."/>
            <person name="Labutti K."/>
            <person name="Andreopoulos B."/>
            <person name="Lipzen A."/>
            <person name="Chen C."/>
            <person name="Yanf M."/>
            <person name="Daum C."/>
            <person name="Ng V."/>
            <person name="Clum A."/>
            <person name="Steindorff A."/>
            <person name="Ohm R."/>
            <person name="Martin F."/>
            <person name="Silar P."/>
            <person name="Natvig D."/>
            <person name="Lalanne C."/>
            <person name="Gautier V."/>
            <person name="Ament-Velasquez S.L."/>
            <person name="Kruys A."/>
            <person name="Hutchinson M.I."/>
            <person name="Powell A.J."/>
            <person name="Barry K."/>
            <person name="Miller A.N."/>
            <person name="Grigoriev I.V."/>
            <person name="Debuchy R."/>
            <person name="Gladieux P."/>
            <person name="Thoren M.H."/>
            <person name="Johannesson H."/>
        </authorList>
    </citation>
    <scope>NUCLEOTIDE SEQUENCE</scope>
    <source>
        <strain evidence="2">CBS 168.71</strain>
    </source>
</reference>